<dbReference type="Gene3D" id="1.25.40.10">
    <property type="entry name" value="Tetratricopeptide repeat domain"/>
    <property type="match status" value="1"/>
</dbReference>
<proteinExistence type="predicted"/>
<protein>
    <recommendedName>
        <fullName evidence="4">Tetratricopeptide repeat protein</fullName>
    </recommendedName>
</protein>
<sequence length="80" mass="8630">MGSIHQAADRRAEAEACFHKAIYLDPAHDQALLTLALIAERRGDLGAAAGFRRRAERALKNRGPQADTNKKPTPGGATHE</sequence>
<dbReference type="RefSeq" id="WP_277861234.1">
    <property type="nucleotide sequence ID" value="NZ_JARRAG010000002.1"/>
</dbReference>
<evidence type="ECO:0008006" key="4">
    <source>
        <dbReference type="Google" id="ProtNLM"/>
    </source>
</evidence>
<comment type="caution">
    <text evidence="2">The sequence shown here is derived from an EMBL/GenBank/DDBJ whole genome shotgun (WGS) entry which is preliminary data.</text>
</comment>
<keyword evidence="3" id="KW-1185">Reference proteome</keyword>
<gene>
    <name evidence="2" type="ORF">PZE19_13940</name>
</gene>
<dbReference type="InterPro" id="IPR011990">
    <property type="entry name" value="TPR-like_helical_dom_sf"/>
</dbReference>
<dbReference type="EMBL" id="JARRAG010000002">
    <property type="protein sequence ID" value="MDG3004883.1"/>
    <property type="molecule type" value="Genomic_DNA"/>
</dbReference>
<evidence type="ECO:0000313" key="3">
    <source>
        <dbReference type="Proteomes" id="UP001216907"/>
    </source>
</evidence>
<accession>A0ABT6FBB0</accession>
<feature type="region of interest" description="Disordered" evidence="1">
    <location>
        <begin position="55"/>
        <end position="80"/>
    </location>
</feature>
<organism evidence="2 3">
    <name type="scientific">Paludisphaera mucosa</name>
    <dbReference type="NCBI Taxonomy" id="3030827"/>
    <lineage>
        <taxon>Bacteria</taxon>
        <taxon>Pseudomonadati</taxon>
        <taxon>Planctomycetota</taxon>
        <taxon>Planctomycetia</taxon>
        <taxon>Isosphaerales</taxon>
        <taxon>Isosphaeraceae</taxon>
        <taxon>Paludisphaera</taxon>
    </lineage>
</organism>
<name>A0ABT6FBB0_9BACT</name>
<reference evidence="2 3" key="1">
    <citation type="submission" date="2023-03" db="EMBL/GenBank/DDBJ databases">
        <title>Paludisphaera mucosa sp. nov. a novel planctomycete from northern fen.</title>
        <authorList>
            <person name="Ivanova A."/>
        </authorList>
    </citation>
    <scope>NUCLEOTIDE SEQUENCE [LARGE SCALE GENOMIC DNA]</scope>
    <source>
        <strain evidence="2 3">Pla2</strain>
    </source>
</reference>
<evidence type="ECO:0000313" key="2">
    <source>
        <dbReference type="EMBL" id="MDG3004883.1"/>
    </source>
</evidence>
<evidence type="ECO:0000256" key="1">
    <source>
        <dbReference type="SAM" id="MobiDB-lite"/>
    </source>
</evidence>
<dbReference type="Proteomes" id="UP001216907">
    <property type="component" value="Unassembled WGS sequence"/>
</dbReference>
<dbReference type="SUPFAM" id="SSF48452">
    <property type="entry name" value="TPR-like"/>
    <property type="match status" value="1"/>
</dbReference>